<dbReference type="Proteomes" id="UP000199394">
    <property type="component" value="Unassembled WGS sequence"/>
</dbReference>
<reference evidence="2 3" key="1">
    <citation type="submission" date="2016-10" db="EMBL/GenBank/DDBJ databases">
        <authorList>
            <person name="de Groot N.N."/>
        </authorList>
    </citation>
    <scope>NUCLEOTIDE SEQUENCE [LARGE SCALE GENOMIC DNA]</scope>
    <source>
        <strain evidence="2 3">SR12</strain>
    </source>
</reference>
<accession>A0A1H3WR69</accession>
<protein>
    <submittedName>
        <fullName evidence="2">TfoX N-terminal domain-containing protein</fullName>
    </submittedName>
</protein>
<evidence type="ECO:0000313" key="3">
    <source>
        <dbReference type="Proteomes" id="UP000199394"/>
    </source>
</evidence>
<dbReference type="InterPro" id="IPR007076">
    <property type="entry name" value="TfoX_N"/>
</dbReference>
<evidence type="ECO:0000313" key="2">
    <source>
        <dbReference type="EMBL" id="SDZ89635.1"/>
    </source>
</evidence>
<dbReference type="Gene3D" id="3.30.1460.30">
    <property type="entry name" value="YgaC/TfoX-N like chaperone"/>
    <property type="match status" value="1"/>
</dbReference>
<dbReference type="EMBL" id="FNRK01000001">
    <property type="protein sequence ID" value="SDZ89635.1"/>
    <property type="molecule type" value="Genomic_DNA"/>
</dbReference>
<proteinExistence type="predicted"/>
<dbReference type="AlphaFoldDB" id="A0A1H3WR69"/>
<gene>
    <name evidence="2" type="ORF">SAMN04515656_10142</name>
</gene>
<organism evidence="2 3">
    <name type="scientific">Eubacterium aggregans</name>
    <dbReference type="NCBI Taxonomy" id="81409"/>
    <lineage>
        <taxon>Bacteria</taxon>
        <taxon>Bacillati</taxon>
        <taxon>Bacillota</taxon>
        <taxon>Clostridia</taxon>
        <taxon>Eubacteriales</taxon>
        <taxon>Eubacteriaceae</taxon>
        <taxon>Eubacterium</taxon>
    </lineage>
</organism>
<dbReference type="STRING" id="81409.SAMN04515656_10142"/>
<dbReference type="OrthoDB" id="9803291at2"/>
<dbReference type="SUPFAM" id="SSF159894">
    <property type="entry name" value="YgaC/TfoX-N like"/>
    <property type="match status" value="1"/>
</dbReference>
<dbReference type="RefSeq" id="WP_090304002.1">
    <property type="nucleotide sequence ID" value="NZ_FNRK01000001.1"/>
</dbReference>
<name>A0A1H3WR69_9FIRM</name>
<keyword evidence="3" id="KW-1185">Reference proteome</keyword>
<feature type="domain" description="TfoX N-terminal" evidence="1">
    <location>
        <begin position="13"/>
        <end position="70"/>
    </location>
</feature>
<evidence type="ECO:0000259" key="1">
    <source>
        <dbReference type="Pfam" id="PF04993"/>
    </source>
</evidence>
<dbReference type="Pfam" id="PF04993">
    <property type="entry name" value="TfoX_N"/>
    <property type="match status" value="1"/>
</dbReference>
<sequence length="106" mass="11978">MATTLEYIQYVCDQIEGVGNIRYRKMFGEYMVYVEDRPVLLVCDNTVYVKMLPEVEGVLAGAETGKPYEGAKVHYILDIEDVPLCQSVIGILKTVIPVPKPRKPKK</sequence>